<dbReference type="GO" id="GO:0016829">
    <property type="term" value="F:lyase activity"/>
    <property type="evidence" value="ECO:0007669"/>
    <property type="project" value="InterPro"/>
</dbReference>
<dbReference type="Gene3D" id="2.70.98.70">
    <property type="match status" value="1"/>
</dbReference>
<evidence type="ECO:0008006" key="7">
    <source>
        <dbReference type="Google" id="ProtNLM"/>
    </source>
</evidence>
<dbReference type="GO" id="GO:0030313">
    <property type="term" value="C:cell envelope"/>
    <property type="evidence" value="ECO:0007669"/>
    <property type="project" value="UniProtKB-SubCell"/>
</dbReference>
<dbReference type="InterPro" id="IPR032518">
    <property type="entry name" value="HepII_N"/>
</dbReference>
<protein>
    <recommendedName>
        <fullName evidence="7">Heparinase</fullName>
    </recommendedName>
</protein>
<evidence type="ECO:0000259" key="3">
    <source>
        <dbReference type="Pfam" id="PF07940"/>
    </source>
</evidence>
<dbReference type="EMBL" id="SGIT01000002">
    <property type="protein sequence ID" value="RZF60283.1"/>
    <property type="molecule type" value="Genomic_DNA"/>
</dbReference>
<sequence length="629" mass="71381">MFHTIKCLLITCFLTCSLWSCAQDKTKLSYDYDKIAGHPRLLLKQGDEEVIRASLQRNPEFQQIDTYIRQVSDGLFDEPTLVFKKEGKRLLAISRLALTRLYYLSYSYRMTGDTRYLQRAEDELKAVCAFESWNPSHFLDVGEMAMGVAIAYDWLYDGLTDDTRKLVRQAIVEKAFKPSYVSGDNSFLTRHNNWNPVCNGGLVYAALAIFEDEKEQATAIIERALESTKLPLETYAPDGNYPEGPGYWNYGTTFQVMFFAALESALGSELGLSNAPGFTSSAYYMLYAVGPSGYYFNYYDGGRAVAPSSALFWFAEKEQDPALIYQEIPLIKKGGYTKKINSDEHRFLPNALVFGKNLTLSEIKPPRGNTYTGHGMTPISIVRTNWKDGQGKYLGIKGGRAGDPHGHMDQGTFVYDVGKLRWAMDFGLQSYITLESEGVDLWNMSQNSQRWDIFRYNNLNHNTLTINNQRHNVEGKSEIIETYDRGRELGAMVDLTPALNLNNELKRATRKAVIVEESFLKIEDFIETNAESVDLRWNMVTPASAEIMDENTIRLSQQGKDMILTVDSEVPFKLTIRPSENPREYKSEFGNYKYGDYNQQNKGTVMVGFDTTLPANTTVKYTVTLIESL</sequence>
<keyword evidence="6" id="KW-1185">Reference proteome</keyword>
<accession>A0A4Q6XK92</accession>
<dbReference type="PANTHER" id="PTHR38045">
    <property type="entry name" value="CHROMOSOME 1, WHOLE GENOME SHOTGUN SEQUENCE"/>
    <property type="match status" value="1"/>
</dbReference>
<dbReference type="OrthoDB" id="175534at2"/>
<evidence type="ECO:0000313" key="5">
    <source>
        <dbReference type="EMBL" id="RZF60283.1"/>
    </source>
</evidence>
<feature type="chain" id="PRO_5020998207" description="Heparinase" evidence="2">
    <location>
        <begin position="23"/>
        <end position="629"/>
    </location>
</feature>
<keyword evidence="2" id="KW-0732">Signal</keyword>
<evidence type="ECO:0000256" key="1">
    <source>
        <dbReference type="ARBA" id="ARBA00004196"/>
    </source>
</evidence>
<dbReference type="Pfam" id="PF16332">
    <property type="entry name" value="DUF4962"/>
    <property type="match status" value="1"/>
</dbReference>
<reference evidence="5 6" key="1">
    <citation type="submission" date="2019-02" db="EMBL/GenBank/DDBJ databases">
        <authorList>
            <person name="Li Y."/>
        </authorList>
    </citation>
    <scope>NUCLEOTIDE SEQUENCE [LARGE SCALE GENOMIC DNA]</scope>
    <source>
        <strain evidence="5 6">30C10-4-7</strain>
    </source>
</reference>
<feature type="signal peptide" evidence="2">
    <location>
        <begin position="1"/>
        <end position="22"/>
    </location>
</feature>
<proteinExistence type="predicted"/>
<name>A0A4Q6XK92_9SPHI</name>
<dbReference type="SUPFAM" id="SSF48230">
    <property type="entry name" value="Chondroitin AC/alginate lyase"/>
    <property type="match status" value="1"/>
</dbReference>
<dbReference type="AlphaFoldDB" id="A0A4Q6XK92"/>
<dbReference type="PANTHER" id="PTHR38045:SF1">
    <property type="entry name" value="HEPARINASE II_III-LIKE PROTEIN"/>
    <property type="match status" value="1"/>
</dbReference>
<evidence type="ECO:0000259" key="4">
    <source>
        <dbReference type="Pfam" id="PF16332"/>
    </source>
</evidence>
<dbReference type="Pfam" id="PF07940">
    <property type="entry name" value="Hepar_II_III_C"/>
    <property type="match status" value="1"/>
</dbReference>
<dbReference type="Proteomes" id="UP000292855">
    <property type="component" value="Unassembled WGS sequence"/>
</dbReference>
<comment type="caution">
    <text evidence="5">The sequence shown here is derived from an EMBL/GenBank/DDBJ whole genome shotgun (WGS) entry which is preliminary data.</text>
</comment>
<feature type="domain" description="Heparinase II N-terminal" evidence="4">
    <location>
        <begin position="102"/>
        <end position="295"/>
    </location>
</feature>
<dbReference type="InterPro" id="IPR008929">
    <property type="entry name" value="Chondroitin_lyas"/>
</dbReference>
<comment type="subcellular location">
    <subcellularLocation>
        <location evidence="1">Cell envelope</location>
    </subcellularLocation>
</comment>
<organism evidence="5 6">
    <name type="scientific">Sphingobacterium corticibacterium</name>
    <dbReference type="NCBI Taxonomy" id="2484746"/>
    <lineage>
        <taxon>Bacteria</taxon>
        <taxon>Pseudomonadati</taxon>
        <taxon>Bacteroidota</taxon>
        <taxon>Sphingobacteriia</taxon>
        <taxon>Sphingobacteriales</taxon>
        <taxon>Sphingobacteriaceae</taxon>
        <taxon>Sphingobacterium</taxon>
    </lineage>
</organism>
<dbReference type="Gene3D" id="1.50.10.100">
    <property type="entry name" value="Chondroitin AC/alginate lyase"/>
    <property type="match status" value="1"/>
</dbReference>
<evidence type="ECO:0000313" key="6">
    <source>
        <dbReference type="Proteomes" id="UP000292855"/>
    </source>
</evidence>
<feature type="domain" description="Heparinase II/III-like C-terminal" evidence="3">
    <location>
        <begin position="393"/>
        <end position="581"/>
    </location>
</feature>
<evidence type="ECO:0000256" key="2">
    <source>
        <dbReference type="SAM" id="SignalP"/>
    </source>
</evidence>
<gene>
    <name evidence="5" type="ORF">EWE74_14345</name>
</gene>
<dbReference type="InterPro" id="IPR012480">
    <property type="entry name" value="Hepar_II_III_C"/>
</dbReference>